<dbReference type="OrthoDB" id="8477321at2"/>
<dbReference type="RefSeq" id="WP_128228387.1">
    <property type="nucleotide sequence ID" value="NZ_SACR01000003.1"/>
</dbReference>
<proteinExistence type="predicted"/>
<accession>A0A437RH32</accession>
<gene>
    <name evidence="1" type="ORF">EOE66_09065</name>
</gene>
<sequence length="669" mass="72660">MLANIGKPAPGPPMGYGFQGKVSHHHTWKREQDQMLVKRFLDRTSCAMGRGTLAGLAKRTIITTAAALCSLLTSAAHAQYNPYASFSENFPPEGVELGRGWYRTMGVPTASRCVIGSKVEGKLEHSSLNYKFTEVFSRDQIYKALRINAAARYGVARASAGFAESFEADRSSRTVLAQVSFKKFGTYLMPSDNNRIEIRPDWAKTLSEAARSGDLRKRRKALAEFFSACGDSFVVAIERGAESHLQFTLALSDEERKKQISANASGGVGRFKASLSVGRDLVEKLSKNESAIHLSQVGGPPKLPVKDSEAIAGLQGFAAGVNAENAAPVGVILMPFESLPDFPEELIALRTSPPLITYMAELAEKFDDLAANYRQTVFNRPRYQFPFQKIDKQSDVCKAQTDGDKNDEVCLVAELAAEARLSAGIAQCIRKVVAWCRTNVVCNMESIPTDHEASTCLRSDALLTRVNEAEPATGERPLSKVEKEGFVGRLVSALSGTSREAGTKSEVDQKTVAMDRHAVTTLYLEKLARLPLQTVKSNGVETGDIADAKAVCVLFSDRADLCQSDLANASAEAKLAMSEGVRQWVLNTRFARTISAACSIDPDHPLCETVDQAVQVARSAVPQFTPPRRFAGSTVAAPAQVIVPTTVVVEKKKPERTFPPCKGISCDRN</sequence>
<keyword evidence="2" id="KW-1185">Reference proteome</keyword>
<comment type="caution">
    <text evidence="1">The sequence shown here is derived from an EMBL/GenBank/DDBJ whole genome shotgun (WGS) entry which is preliminary data.</text>
</comment>
<organism evidence="1 2">
    <name type="scientific">Rubrivivax rivuli</name>
    <dbReference type="NCBI Taxonomy" id="1862385"/>
    <lineage>
        <taxon>Bacteria</taxon>
        <taxon>Pseudomonadati</taxon>
        <taxon>Pseudomonadota</taxon>
        <taxon>Betaproteobacteria</taxon>
        <taxon>Burkholderiales</taxon>
        <taxon>Sphaerotilaceae</taxon>
        <taxon>Rubrivivax</taxon>
    </lineage>
</organism>
<name>A0A437RH32_9BURK</name>
<reference evidence="1 2" key="1">
    <citation type="submission" date="2019-01" db="EMBL/GenBank/DDBJ databases">
        <authorList>
            <person name="Chen W.-M."/>
        </authorList>
    </citation>
    <scope>NUCLEOTIDE SEQUENCE [LARGE SCALE GENOMIC DNA]</scope>
    <source>
        <strain evidence="1 2">KYPY4</strain>
    </source>
</reference>
<evidence type="ECO:0000313" key="2">
    <source>
        <dbReference type="Proteomes" id="UP000285575"/>
    </source>
</evidence>
<dbReference type="EMBL" id="SACR01000003">
    <property type="protein sequence ID" value="RVU46015.1"/>
    <property type="molecule type" value="Genomic_DNA"/>
</dbReference>
<protein>
    <submittedName>
        <fullName evidence="1">Uncharacterized protein</fullName>
    </submittedName>
</protein>
<dbReference type="AlphaFoldDB" id="A0A437RH32"/>
<evidence type="ECO:0000313" key="1">
    <source>
        <dbReference type="EMBL" id="RVU46015.1"/>
    </source>
</evidence>
<dbReference type="Proteomes" id="UP000285575">
    <property type="component" value="Unassembled WGS sequence"/>
</dbReference>